<evidence type="ECO:0000256" key="2">
    <source>
        <dbReference type="ARBA" id="ARBA00022857"/>
    </source>
</evidence>
<dbReference type="Proteomes" id="UP001418222">
    <property type="component" value="Unassembled WGS sequence"/>
</dbReference>
<evidence type="ECO:0000313" key="8">
    <source>
        <dbReference type="EMBL" id="KAK8926632.1"/>
    </source>
</evidence>
<dbReference type="AlphaFoldDB" id="A0AAP0B476"/>
<dbReference type="InterPro" id="IPR001509">
    <property type="entry name" value="Epimerase_deHydtase"/>
</dbReference>
<keyword evidence="9" id="KW-1185">Reference proteome</keyword>
<keyword evidence="4" id="KW-1015">Disulfide bond</keyword>
<dbReference type="CDD" id="cd08958">
    <property type="entry name" value="FR_SDR_e"/>
    <property type="match status" value="1"/>
</dbReference>
<dbReference type="Pfam" id="PF01370">
    <property type="entry name" value="Epimerase"/>
    <property type="match status" value="1"/>
</dbReference>
<evidence type="ECO:0000256" key="6">
    <source>
        <dbReference type="ARBA" id="ARBA00067006"/>
    </source>
</evidence>
<evidence type="ECO:0000256" key="4">
    <source>
        <dbReference type="ARBA" id="ARBA00023157"/>
    </source>
</evidence>
<evidence type="ECO:0000259" key="7">
    <source>
        <dbReference type="Pfam" id="PF01370"/>
    </source>
</evidence>
<dbReference type="PANTHER" id="PTHR10366:SF404">
    <property type="entry name" value="CINNAMOYL-COA REDUCTASE 1"/>
    <property type="match status" value="1"/>
</dbReference>
<dbReference type="FunFam" id="3.40.50.720:FF:000199">
    <property type="entry name" value="Cinnamoyl-CoA reductase 1"/>
    <property type="match status" value="1"/>
</dbReference>
<evidence type="ECO:0000256" key="5">
    <source>
        <dbReference type="ARBA" id="ARBA00023445"/>
    </source>
</evidence>
<dbReference type="SUPFAM" id="SSF51735">
    <property type="entry name" value="NAD(P)-binding Rossmann-fold domains"/>
    <property type="match status" value="1"/>
</dbReference>
<comment type="similarity">
    <text evidence="5">Belongs to the NAD(P)-dependent epimerase/dehydratase family. Dihydroflavonol-4-reductase subfamily.</text>
</comment>
<keyword evidence="3" id="KW-0560">Oxidoreductase</keyword>
<dbReference type="InterPro" id="IPR036291">
    <property type="entry name" value="NAD(P)-bd_dom_sf"/>
</dbReference>
<comment type="pathway">
    <text evidence="1">Aromatic compound metabolism; phenylpropanoid biosynthesis.</text>
</comment>
<evidence type="ECO:0000256" key="1">
    <source>
        <dbReference type="ARBA" id="ARBA00004928"/>
    </source>
</evidence>
<dbReference type="GO" id="GO:0016616">
    <property type="term" value="F:oxidoreductase activity, acting on the CH-OH group of donors, NAD or NADP as acceptor"/>
    <property type="evidence" value="ECO:0007669"/>
    <property type="project" value="TreeGrafter"/>
</dbReference>
<dbReference type="GO" id="GO:0016621">
    <property type="term" value="F:cinnamoyl-CoA reductase activity"/>
    <property type="evidence" value="ECO:0007669"/>
    <property type="project" value="UniProtKB-EC"/>
</dbReference>
<proteinExistence type="inferred from homology"/>
<comment type="caution">
    <text evidence="8">The sequence shown here is derived from an EMBL/GenBank/DDBJ whole genome shotgun (WGS) entry which is preliminary data.</text>
</comment>
<protein>
    <recommendedName>
        <fullName evidence="6">cinnamoyl-CoA reductase</fullName>
        <ecNumber evidence="6">1.2.1.44</ecNumber>
    </recommendedName>
</protein>
<dbReference type="InterPro" id="IPR050425">
    <property type="entry name" value="NAD(P)_dehydrat-like"/>
</dbReference>
<feature type="domain" description="NAD-dependent epimerase/dehydratase" evidence="7">
    <location>
        <begin position="11"/>
        <end position="243"/>
    </location>
</feature>
<name>A0AAP0B476_9ASPA</name>
<accession>A0AAP0B476</accession>
<dbReference type="EC" id="1.2.1.44" evidence="6"/>
<organism evidence="8 9">
    <name type="scientific">Platanthera zijinensis</name>
    <dbReference type="NCBI Taxonomy" id="2320716"/>
    <lineage>
        <taxon>Eukaryota</taxon>
        <taxon>Viridiplantae</taxon>
        <taxon>Streptophyta</taxon>
        <taxon>Embryophyta</taxon>
        <taxon>Tracheophyta</taxon>
        <taxon>Spermatophyta</taxon>
        <taxon>Magnoliopsida</taxon>
        <taxon>Liliopsida</taxon>
        <taxon>Asparagales</taxon>
        <taxon>Orchidaceae</taxon>
        <taxon>Orchidoideae</taxon>
        <taxon>Orchideae</taxon>
        <taxon>Orchidinae</taxon>
        <taxon>Platanthera</taxon>
    </lineage>
</organism>
<evidence type="ECO:0000313" key="9">
    <source>
        <dbReference type="Proteomes" id="UP001418222"/>
    </source>
</evidence>
<keyword evidence="2" id="KW-0521">NADP</keyword>
<reference evidence="8 9" key="1">
    <citation type="journal article" date="2022" name="Nat. Plants">
        <title>Genomes of leafy and leafless Platanthera orchids illuminate the evolution of mycoheterotrophy.</title>
        <authorList>
            <person name="Li M.H."/>
            <person name="Liu K.W."/>
            <person name="Li Z."/>
            <person name="Lu H.C."/>
            <person name="Ye Q.L."/>
            <person name="Zhang D."/>
            <person name="Wang J.Y."/>
            <person name="Li Y.F."/>
            <person name="Zhong Z.M."/>
            <person name="Liu X."/>
            <person name="Yu X."/>
            <person name="Liu D.K."/>
            <person name="Tu X.D."/>
            <person name="Liu B."/>
            <person name="Hao Y."/>
            <person name="Liao X.Y."/>
            <person name="Jiang Y.T."/>
            <person name="Sun W.H."/>
            <person name="Chen J."/>
            <person name="Chen Y.Q."/>
            <person name="Ai Y."/>
            <person name="Zhai J.W."/>
            <person name="Wu S.S."/>
            <person name="Zhou Z."/>
            <person name="Hsiao Y.Y."/>
            <person name="Wu W.L."/>
            <person name="Chen Y.Y."/>
            <person name="Lin Y.F."/>
            <person name="Hsu J.L."/>
            <person name="Li C.Y."/>
            <person name="Wang Z.W."/>
            <person name="Zhao X."/>
            <person name="Zhong W.Y."/>
            <person name="Ma X.K."/>
            <person name="Ma L."/>
            <person name="Huang J."/>
            <person name="Chen G.Z."/>
            <person name="Huang M.Z."/>
            <person name="Huang L."/>
            <person name="Peng D.H."/>
            <person name="Luo Y.B."/>
            <person name="Zou S.Q."/>
            <person name="Chen S.P."/>
            <person name="Lan S."/>
            <person name="Tsai W.C."/>
            <person name="Van de Peer Y."/>
            <person name="Liu Z.J."/>
        </authorList>
    </citation>
    <scope>NUCLEOTIDE SEQUENCE [LARGE SCALE GENOMIC DNA]</scope>
    <source>
        <strain evidence="8">Lor287</strain>
    </source>
</reference>
<dbReference type="EMBL" id="JBBWWQ010000016">
    <property type="protein sequence ID" value="KAK8926632.1"/>
    <property type="molecule type" value="Genomic_DNA"/>
</dbReference>
<evidence type="ECO:0000256" key="3">
    <source>
        <dbReference type="ARBA" id="ARBA00023002"/>
    </source>
</evidence>
<sequence length="325" mass="35778">MAPATVQRKKVCVTGSGGFIASWIVKLLLDRGYTVHGTVRNLDESKNRHLREMDGASDRLVLYKVDLLDIESLRSAIKGCDGVFHTASPVTDDPELMVQPAVEGTRNVMRAAAEAGVRRVVFTSSIGAVTMDPKRGDDVVVDESCWSDLDFCIQTKNWYCYGKAVAEQAAWELARNLGVDLVVVNPVVVIGPLLQPTVNASVAHVLKYLDGSVKTYANAVQAYVHVHDAADAHIRVYEAPAAAGRYLCAESVLHREDVVRMLAKFFPDYPLPTKCSDEVNPKKKAYRFSNEKLKELGMEFTPVAQALYDTVRSLQDKALLPLLIS</sequence>
<gene>
    <name evidence="8" type="primary">CCR1</name>
    <name evidence="8" type="ORF">KSP39_PZI018021</name>
</gene>
<dbReference type="Gene3D" id="3.40.50.720">
    <property type="entry name" value="NAD(P)-binding Rossmann-like Domain"/>
    <property type="match status" value="1"/>
</dbReference>
<dbReference type="PANTHER" id="PTHR10366">
    <property type="entry name" value="NAD DEPENDENT EPIMERASE/DEHYDRATASE"/>
    <property type="match status" value="1"/>
</dbReference>